<dbReference type="CDD" id="cd10918">
    <property type="entry name" value="CE4_NodB_like_5s_6s"/>
    <property type="match status" value="1"/>
</dbReference>
<feature type="domain" description="NodB homology" evidence="3">
    <location>
        <begin position="87"/>
        <end position="167"/>
    </location>
</feature>
<dbReference type="Pfam" id="PF01522">
    <property type="entry name" value="Polysacc_deac_1"/>
    <property type="match status" value="1"/>
</dbReference>
<comment type="subcellular location">
    <subcellularLocation>
        <location evidence="1">Secreted</location>
    </subcellularLocation>
</comment>
<keyword evidence="2" id="KW-0732">Signal</keyword>
<evidence type="ECO:0000256" key="2">
    <source>
        <dbReference type="ARBA" id="ARBA00022729"/>
    </source>
</evidence>
<evidence type="ECO:0000313" key="5">
    <source>
        <dbReference type="Proteomes" id="UP001500191"/>
    </source>
</evidence>
<dbReference type="Gene3D" id="3.20.20.370">
    <property type="entry name" value="Glycoside hydrolase/deacetylase"/>
    <property type="match status" value="1"/>
</dbReference>
<dbReference type="Proteomes" id="UP001500191">
    <property type="component" value="Unassembled WGS sequence"/>
</dbReference>
<dbReference type="EMBL" id="BAAADB010000007">
    <property type="protein sequence ID" value="GAA0503850.1"/>
    <property type="molecule type" value="Genomic_DNA"/>
</dbReference>
<accession>A0ABN1BR85</accession>
<evidence type="ECO:0000256" key="1">
    <source>
        <dbReference type="ARBA" id="ARBA00004613"/>
    </source>
</evidence>
<keyword evidence="5" id="KW-1185">Reference proteome</keyword>
<dbReference type="PROSITE" id="PS51677">
    <property type="entry name" value="NODB"/>
    <property type="match status" value="1"/>
</dbReference>
<dbReference type="InterPro" id="IPR002509">
    <property type="entry name" value="NODB_dom"/>
</dbReference>
<dbReference type="SUPFAM" id="SSF88713">
    <property type="entry name" value="Glycoside hydrolase/deacetylase"/>
    <property type="match status" value="1"/>
</dbReference>
<protein>
    <recommendedName>
        <fullName evidence="3">NodB homology domain-containing protein</fullName>
    </recommendedName>
</protein>
<evidence type="ECO:0000313" key="4">
    <source>
        <dbReference type="EMBL" id="GAA0503850.1"/>
    </source>
</evidence>
<name>A0ABN1BR85_9DEIO</name>
<gene>
    <name evidence="4" type="ORF">GCM10008937_09210</name>
</gene>
<organism evidence="4 5">
    <name type="scientific">Deinococcus depolymerans</name>
    <dbReference type="NCBI Taxonomy" id="392408"/>
    <lineage>
        <taxon>Bacteria</taxon>
        <taxon>Thermotogati</taxon>
        <taxon>Deinococcota</taxon>
        <taxon>Deinococci</taxon>
        <taxon>Deinococcales</taxon>
        <taxon>Deinococcaceae</taxon>
        <taxon>Deinococcus</taxon>
    </lineage>
</organism>
<dbReference type="InterPro" id="IPR051398">
    <property type="entry name" value="Polysacch_Deacetylase"/>
</dbReference>
<dbReference type="PANTHER" id="PTHR34216">
    <property type="match status" value="1"/>
</dbReference>
<proteinExistence type="predicted"/>
<evidence type="ECO:0000259" key="3">
    <source>
        <dbReference type="PROSITE" id="PS51677"/>
    </source>
</evidence>
<sequence>MPNPAVPFTPARLRLPRLLLAVLAGLALLGTARSAPVVLVYHQVGVSGGASLGISPDALNRRIETLRRMGYRFVTSSEAARAPVRERVAVIQFDDGFESVYRLAFPVLRAQGVPGTAYVIWSRVGRPGSLSAAQVQELREAGWEIGTHTHAHAALADLSPAGLRRELTVPEQEAAGAAPRCVAYPLNRHDARVRREARGQGLQCGVAGGPPALGRADPMALPAPAITAWDESLLPMRVRWGLDARVPLLLLSVTEPALDGLRGEHPATLPPLTWNPAHYELLGNGLISAAWRGERETRLAWREGAWSVNVAARRGVGAGNGAYTGAGVAFNVAPFTLAAGVDRSGPLLGGAVALGGHGELWGRASRLQGAWQWGWGGTFIPADYWVVTAAHDPSGTQLGLRAAVPWQSGEGRPLRLGGGYRWGERPGPFVEAEYRIGSYALTAEVGGGGRFGVKFTSVW</sequence>
<dbReference type="PANTHER" id="PTHR34216:SF3">
    <property type="entry name" value="POLY-BETA-1,6-N-ACETYL-D-GLUCOSAMINE N-DEACETYLASE"/>
    <property type="match status" value="1"/>
</dbReference>
<dbReference type="InterPro" id="IPR011330">
    <property type="entry name" value="Glyco_hydro/deAcase_b/a-brl"/>
</dbReference>
<reference evidence="4 5" key="1">
    <citation type="journal article" date="2019" name="Int. J. Syst. Evol. Microbiol.">
        <title>The Global Catalogue of Microorganisms (GCM) 10K type strain sequencing project: providing services to taxonomists for standard genome sequencing and annotation.</title>
        <authorList>
            <consortium name="The Broad Institute Genomics Platform"/>
            <consortium name="The Broad Institute Genome Sequencing Center for Infectious Disease"/>
            <person name="Wu L."/>
            <person name="Ma J."/>
        </authorList>
    </citation>
    <scope>NUCLEOTIDE SEQUENCE [LARGE SCALE GENOMIC DNA]</scope>
    <source>
        <strain evidence="4 5">JCM 14368</strain>
    </source>
</reference>
<comment type="caution">
    <text evidence="4">The sequence shown here is derived from an EMBL/GenBank/DDBJ whole genome shotgun (WGS) entry which is preliminary data.</text>
</comment>
<dbReference type="RefSeq" id="WP_343756571.1">
    <property type="nucleotide sequence ID" value="NZ_BAAADB010000007.1"/>
</dbReference>